<dbReference type="Proteomes" id="UP000298030">
    <property type="component" value="Unassembled WGS sequence"/>
</dbReference>
<sequence length="189" mass="21176">MDVFRQFLAHGDPIITSAFRARAFVRATTACWTTIYHRLRVKAGKKQYWPLHNMVLQLQEWSAFDGLSPLKSMRQSIQGGLLSIFMEIVYHHVGSESAAGDGLLQSSLEAFGAWIIPYAAYPSVVNAMTKAWASLEEKIILSIAKMKENEKAKPWLILDTRLRLSQSRLTELPSPKVCDNVKVCAPSAP</sequence>
<keyword evidence="2" id="KW-1185">Reference proteome</keyword>
<reference evidence="1 2" key="1">
    <citation type="journal article" date="2019" name="Nat. Ecol. Evol.">
        <title>Megaphylogeny resolves global patterns of mushroom evolution.</title>
        <authorList>
            <person name="Varga T."/>
            <person name="Krizsan K."/>
            <person name="Foldi C."/>
            <person name="Dima B."/>
            <person name="Sanchez-Garcia M."/>
            <person name="Sanchez-Ramirez S."/>
            <person name="Szollosi G.J."/>
            <person name="Szarkandi J.G."/>
            <person name="Papp V."/>
            <person name="Albert L."/>
            <person name="Andreopoulos W."/>
            <person name="Angelini C."/>
            <person name="Antonin V."/>
            <person name="Barry K.W."/>
            <person name="Bougher N.L."/>
            <person name="Buchanan P."/>
            <person name="Buyck B."/>
            <person name="Bense V."/>
            <person name="Catcheside P."/>
            <person name="Chovatia M."/>
            <person name="Cooper J."/>
            <person name="Damon W."/>
            <person name="Desjardin D."/>
            <person name="Finy P."/>
            <person name="Geml J."/>
            <person name="Haridas S."/>
            <person name="Hughes K."/>
            <person name="Justo A."/>
            <person name="Karasinski D."/>
            <person name="Kautmanova I."/>
            <person name="Kiss B."/>
            <person name="Kocsube S."/>
            <person name="Kotiranta H."/>
            <person name="LaButti K.M."/>
            <person name="Lechner B.E."/>
            <person name="Liimatainen K."/>
            <person name="Lipzen A."/>
            <person name="Lukacs Z."/>
            <person name="Mihaltcheva S."/>
            <person name="Morgado L.N."/>
            <person name="Niskanen T."/>
            <person name="Noordeloos M.E."/>
            <person name="Ohm R.A."/>
            <person name="Ortiz-Santana B."/>
            <person name="Ovrebo C."/>
            <person name="Racz N."/>
            <person name="Riley R."/>
            <person name="Savchenko A."/>
            <person name="Shiryaev A."/>
            <person name="Soop K."/>
            <person name="Spirin V."/>
            <person name="Szebenyi C."/>
            <person name="Tomsovsky M."/>
            <person name="Tulloss R.E."/>
            <person name="Uehling J."/>
            <person name="Grigoriev I.V."/>
            <person name="Vagvolgyi C."/>
            <person name="Papp T."/>
            <person name="Martin F.M."/>
            <person name="Miettinen O."/>
            <person name="Hibbett D.S."/>
            <person name="Nagy L.G."/>
        </authorList>
    </citation>
    <scope>NUCLEOTIDE SEQUENCE [LARGE SCALE GENOMIC DNA]</scope>
    <source>
        <strain evidence="1 2">FP101781</strain>
    </source>
</reference>
<protein>
    <submittedName>
        <fullName evidence="1">Uncharacterized protein</fullName>
    </submittedName>
</protein>
<evidence type="ECO:0000313" key="1">
    <source>
        <dbReference type="EMBL" id="TEB26719.1"/>
    </source>
</evidence>
<name>A0A4Y7SZR0_COPMI</name>
<organism evidence="1 2">
    <name type="scientific">Coprinellus micaceus</name>
    <name type="common">Glistening ink-cap mushroom</name>
    <name type="synonym">Coprinus micaceus</name>
    <dbReference type="NCBI Taxonomy" id="71717"/>
    <lineage>
        <taxon>Eukaryota</taxon>
        <taxon>Fungi</taxon>
        <taxon>Dikarya</taxon>
        <taxon>Basidiomycota</taxon>
        <taxon>Agaricomycotina</taxon>
        <taxon>Agaricomycetes</taxon>
        <taxon>Agaricomycetidae</taxon>
        <taxon>Agaricales</taxon>
        <taxon>Agaricineae</taxon>
        <taxon>Psathyrellaceae</taxon>
        <taxon>Coprinellus</taxon>
    </lineage>
</organism>
<dbReference type="OrthoDB" id="2871704at2759"/>
<dbReference type="AlphaFoldDB" id="A0A4Y7SZR0"/>
<comment type="caution">
    <text evidence="1">The sequence shown here is derived from an EMBL/GenBank/DDBJ whole genome shotgun (WGS) entry which is preliminary data.</text>
</comment>
<evidence type="ECO:0000313" key="2">
    <source>
        <dbReference type="Proteomes" id="UP000298030"/>
    </source>
</evidence>
<dbReference type="EMBL" id="QPFP01000046">
    <property type="protein sequence ID" value="TEB26719.1"/>
    <property type="molecule type" value="Genomic_DNA"/>
</dbReference>
<gene>
    <name evidence="1" type="ORF">FA13DRAFT_1008549</name>
</gene>
<proteinExistence type="predicted"/>
<accession>A0A4Y7SZR0</accession>